<protein>
    <recommendedName>
        <fullName evidence="1">KIB1-4 beta-propeller domain-containing protein</fullName>
    </recommendedName>
</protein>
<evidence type="ECO:0000313" key="2">
    <source>
        <dbReference type="EnsemblPlants" id="ORUFI10G17050.1"/>
    </source>
</evidence>
<dbReference type="Gramene" id="ORUFI10G17050.1">
    <property type="protein sequence ID" value="ORUFI10G17050.1"/>
    <property type="gene ID" value="ORUFI10G17050"/>
</dbReference>
<dbReference type="Proteomes" id="UP000008022">
    <property type="component" value="Unassembled WGS sequence"/>
</dbReference>
<reference evidence="2" key="2">
    <citation type="submission" date="2015-06" db="UniProtKB">
        <authorList>
            <consortium name="EnsemblPlants"/>
        </authorList>
    </citation>
    <scope>IDENTIFICATION</scope>
</reference>
<dbReference type="PANTHER" id="PTHR36901">
    <property type="entry name" value="F-BOX DOMAIN CONTAINING PROTEIN, EXPRESSED-RELATED"/>
    <property type="match status" value="1"/>
</dbReference>
<dbReference type="HOGENOM" id="CLU_044924_0_0_1"/>
<reference evidence="3" key="1">
    <citation type="submission" date="2013-06" db="EMBL/GenBank/DDBJ databases">
        <authorList>
            <person name="Zhao Q."/>
        </authorList>
    </citation>
    <scope>NUCLEOTIDE SEQUENCE</scope>
    <source>
        <strain evidence="3">cv. W1943</strain>
    </source>
</reference>
<keyword evidence="3" id="KW-1185">Reference proteome</keyword>
<dbReference type="OMA" id="PPCGSRY"/>
<dbReference type="PANTHER" id="PTHR36901:SF5">
    <property type="entry name" value="OS10G0520200 PROTEIN"/>
    <property type="match status" value="1"/>
</dbReference>
<sequence>MAAEEDWASLEQGLLHDIFLRLDDDANAARFRAVCSQWRAAAAGAGVVFVPRPWLAVYAPEQRRHAWLRPSRRRRRGRRRFKRVDDGDVSLRPERGGSPAPAAVSLVSVSRGWVAMKHGESHLVRAVSGDEVPLPPCGSRYELSEVPLPPCGSRYELSEVPLPPCGSRYELSKVILPDDPLAAAASGEWTAFAFMSHHQQILWPHTRRVAFCHAGDDEWTFLDKAIQAQRYRGLEFFRGRAYVLLSNLTVAVGDVVSRMLIATSVGLSGAYRWRHDELLEATCLVRCGDDLLFVQVSRQVVPRRSCFPLLAGGRHRRRRLRFTSRVYKLEFAADGSGVPVGFTKVESIGEYALFVSRRSHAFALPASGAASPASSRIASTTWSDYAARSSSAHRGRLAVSSPCHWTIFLSPGHSGFHRIGFALAGQ</sequence>
<name>A0A0E0R1G9_ORYRU</name>
<dbReference type="EnsemblPlants" id="ORUFI10G17050.1">
    <property type="protein sequence ID" value="ORUFI10G17050.1"/>
    <property type="gene ID" value="ORUFI10G17050"/>
</dbReference>
<dbReference type="eggNOG" id="ENOG502R3H8">
    <property type="taxonomic scope" value="Eukaryota"/>
</dbReference>
<dbReference type="Gene3D" id="1.20.1280.50">
    <property type="match status" value="1"/>
</dbReference>
<organism evidence="2 3">
    <name type="scientific">Oryza rufipogon</name>
    <name type="common">Brownbeard rice</name>
    <name type="synonym">Asian wild rice</name>
    <dbReference type="NCBI Taxonomy" id="4529"/>
    <lineage>
        <taxon>Eukaryota</taxon>
        <taxon>Viridiplantae</taxon>
        <taxon>Streptophyta</taxon>
        <taxon>Embryophyta</taxon>
        <taxon>Tracheophyta</taxon>
        <taxon>Spermatophyta</taxon>
        <taxon>Magnoliopsida</taxon>
        <taxon>Liliopsida</taxon>
        <taxon>Poales</taxon>
        <taxon>Poaceae</taxon>
        <taxon>BOP clade</taxon>
        <taxon>Oryzoideae</taxon>
        <taxon>Oryzeae</taxon>
        <taxon>Oryzinae</taxon>
        <taxon>Oryza</taxon>
    </lineage>
</organism>
<dbReference type="InterPro" id="IPR005174">
    <property type="entry name" value="KIB1-4_b-propeller"/>
</dbReference>
<evidence type="ECO:0000313" key="3">
    <source>
        <dbReference type="Proteomes" id="UP000008022"/>
    </source>
</evidence>
<proteinExistence type="predicted"/>
<evidence type="ECO:0000259" key="1">
    <source>
        <dbReference type="Pfam" id="PF03478"/>
    </source>
</evidence>
<feature type="domain" description="KIB1-4 beta-propeller" evidence="1">
    <location>
        <begin position="102"/>
        <end position="367"/>
    </location>
</feature>
<dbReference type="STRING" id="4529.A0A0E0R1G9"/>
<dbReference type="AlphaFoldDB" id="A0A0E0R1G9"/>
<dbReference type="Pfam" id="PF03478">
    <property type="entry name" value="Beta-prop_KIB1-4"/>
    <property type="match status" value="1"/>
</dbReference>
<accession>A0A0E0R1G9</accession>